<dbReference type="AlphaFoldDB" id="A0A2P2QDI4"/>
<organism evidence="1">
    <name type="scientific">Rhizophora mucronata</name>
    <name type="common">Asiatic mangrove</name>
    <dbReference type="NCBI Taxonomy" id="61149"/>
    <lineage>
        <taxon>Eukaryota</taxon>
        <taxon>Viridiplantae</taxon>
        <taxon>Streptophyta</taxon>
        <taxon>Embryophyta</taxon>
        <taxon>Tracheophyta</taxon>
        <taxon>Spermatophyta</taxon>
        <taxon>Magnoliopsida</taxon>
        <taxon>eudicotyledons</taxon>
        <taxon>Gunneridae</taxon>
        <taxon>Pentapetalae</taxon>
        <taxon>rosids</taxon>
        <taxon>fabids</taxon>
        <taxon>Malpighiales</taxon>
        <taxon>Rhizophoraceae</taxon>
        <taxon>Rhizophora</taxon>
    </lineage>
</organism>
<name>A0A2P2QDI4_RHIMU</name>
<sequence length="55" mass="6113">MIKLQTVYSSIWQIHYVKCTLLQAGKGVTSQAGVTVDNEDTIIGRMARIFVVSNQ</sequence>
<evidence type="ECO:0000313" key="1">
    <source>
        <dbReference type="EMBL" id="MBX65048.1"/>
    </source>
</evidence>
<reference evidence="1" key="1">
    <citation type="submission" date="2018-02" db="EMBL/GenBank/DDBJ databases">
        <title>Rhizophora mucronata_Transcriptome.</title>
        <authorList>
            <person name="Meera S.P."/>
            <person name="Sreeshan A."/>
            <person name="Augustine A."/>
        </authorList>
    </citation>
    <scope>NUCLEOTIDE SEQUENCE</scope>
    <source>
        <tissue evidence="1">Leaf</tissue>
    </source>
</reference>
<dbReference type="EMBL" id="GGEC01084564">
    <property type="protein sequence ID" value="MBX65048.1"/>
    <property type="molecule type" value="Transcribed_RNA"/>
</dbReference>
<accession>A0A2P2QDI4</accession>
<protein>
    <submittedName>
        <fullName evidence="1">Uncharacterized protein</fullName>
    </submittedName>
</protein>
<proteinExistence type="predicted"/>